<evidence type="ECO:0000313" key="2">
    <source>
        <dbReference type="EMBL" id="KTD64160.1"/>
    </source>
</evidence>
<evidence type="ECO:0000313" key="3">
    <source>
        <dbReference type="Proteomes" id="UP000054600"/>
    </source>
</evidence>
<accession>A0A0W0Z4T4</accession>
<dbReference type="Pfam" id="PF16307">
    <property type="entry name" value="DUF4949"/>
    <property type="match status" value="1"/>
</dbReference>
<dbReference type="RefSeq" id="WP_018577783.1">
    <property type="nucleotide sequence ID" value="NZ_KB892411.1"/>
</dbReference>
<keyword evidence="3" id="KW-1185">Reference proteome</keyword>
<keyword evidence="1" id="KW-0732">Signal</keyword>
<gene>
    <name evidence="2" type="primary">hbp</name>
    <name evidence="2" type="ORF">Lsha_0591</name>
</gene>
<dbReference type="OrthoDB" id="5638967at2"/>
<protein>
    <submittedName>
        <fullName evidence="2">Hemin binding protein</fullName>
    </submittedName>
</protein>
<organism evidence="2 3">
    <name type="scientific">Legionella shakespearei DSM 23087</name>
    <dbReference type="NCBI Taxonomy" id="1122169"/>
    <lineage>
        <taxon>Bacteria</taxon>
        <taxon>Pseudomonadati</taxon>
        <taxon>Pseudomonadota</taxon>
        <taxon>Gammaproteobacteria</taxon>
        <taxon>Legionellales</taxon>
        <taxon>Legionellaceae</taxon>
        <taxon>Legionella</taxon>
    </lineage>
</organism>
<reference evidence="2 3" key="1">
    <citation type="submission" date="2015-11" db="EMBL/GenBank/DDBJ databases">
        <title>Genomic analysis of 38 Legionella species identifies large and diverse effector repertoires.</title>
        <authorList>
            <person name="Burstein D."/>
            <person name="Amaro F."/>
            <person name="Zusman T."/>
            <person name="Lifshitz Z."/>
            <person name="Cohen O."/>
            <person name="Gilbert J.A."/>
            <person name="Pupko T."/>
            <person name="Shuman H.A."/>
            <person name="Segal G."/>
        </authorList>
    </citation>
    <scope>NUCLEOTIDE SEQUENCE [LARGE SCALE GENOMIC DNA]</scope>
    <source>
        <strain evidence="2 3">ATCC 49655</strain>
    </source>
</reference>
<dbReference type="STRING" id="1122169.Lsha_0591"/>
<feature type="chain" id="PRO_5006918320" evidence="1">
    <location>
        <begin position="23"/>
        <end position="141"/>
    </location>
</feature>
<evidence type="ECO:0000256" key="1">
    <source>
        <dbReference type="SAM" id="SignalP"/>
    </source>
</evidence>
<dbReference type="PATRIC" id="fig|1122169.6.peg.681"/>
<dbReference type="InterPro" id="IPR032540">
    <property type="entry name" value="DUF4949"/>
</dbReference>
<proteinExistence type="predicted"/>
<comment type="caution">
    <text evidence="2">The sequence shown here is derived from an EMBL/GenBank/DDBJ whole genome shotgun (WGS) entry which is preliminary data.</text>
</comment>
<name>A0A0W0Z4T4_9GAMM</name>
<dbReference type="eggNOG" id="ENOG5030YK1">
    <property type="taxonomic scope" value="Bacteria"/>
</dbReference>
<dbReference type="AlphaFoldDB" id="A0A0W0Z4T4"/>
<sequence>MMFKSKLATFVGALVLAGSSFAAQGIPQSCPGINAIQSEGLPNAGEIFQGMYLAYNVSNYATPSNWVFIMGPVMADSEEMALESSNGLLATMSGTPEPQNDNEGNWICEYDTNEPNVAALAIQADDMISPLRMARYLRRAH</sequence>
<feature type="signal peptide" evidence="1">
    <location>
        <begin position="1"/>
        <end position="22"/>
    </location>
</feature>
<dbReference type="Proteomes" id="UP000054600">
    <property type="component" value="Unassembled WGS sequence"/>
</dbReference>
<dbReference type="EMBL" id="LNYW01000019">
    <property type="protein sequence ID" value="KTD64160.1"/>
    <property type="molecule type" value="Genomic_DNA"/>
</dbReference>